<dbReference type="SUPFAM" id="SSF52172">
    <property type="entry name" value="CheY-like"/>
    <property type="match status" value="1"/>
</dbReference>
<organism evidence="3">
    <name type="scientific">hydrocarbon metagenome</name>
    <dbReference type="NCBI Taxonomy" id="938273"/>
    <lineage>
        <taxon>unclassified sequences</taxon>
        <taxon>metagenomes</taxon>
        <taxon>ecological metagenomes</taxon>
    </lineage>
</organism>
<dbReference type="InterPro" id="IPR011006">
    <property type="entry name" value="CheY-like_superfamily"/>
</dbReference>
<feature type="domain" description="Response regulatory" evidence="1">
    <location>
        <begin position="186"/>
        <end position="315"/>
    </location>
</feature>
<evidence type="ECO:0000259" key="2">
    <source>
        <dbReference type="PROSITE" id="PS50851"/>
    </source>
</evidence>
<dbReference type="Gene3D" id="2.40.50.180">
    <property type="entry name" value="CheA-289, Domain 4"/>
    <property type="match status" value="1"/>
</dbReference>
<proteinExistence type="predicted"/>
<dbReference type="PIRSF" id="PIRSF002867">
    <property type="entry name" value="CheV"/>
    <property type="match status" value="1"/>
</dbReference>
<evidence type="ECO:0000259" key="1">
    <source>
        <dbReference type="PROSITE" id="PS50110"/>
    </source>
</evidence>
<dbReference type="Gene3D" id="3.40.50.2300">
    <property type="match status" value="1"/>
</dbReference>
<dbReference type="Pfam" id="PF00072">
    <property type="entry name" value="Response_reg"/>
    <property type="match status" value="1"/>
</dbReference>
<reference evidence="3" key="1">
    <citation type="journal article" date="2015" name="Proc. Natl. Acad. Sci. U.S.A.">
        <title>Networks of energetic and metabolic interactions define dynamics in microbial communities.</title>
        <authorList>
            <person name="Embree M."/>
            <person name="Liu J.K."/>
            <person name="Al-Bassam M.M."/>
            <person name="Zengler K."/>
        </authorList>
    </citation>
    <scope>NUCLEOTIDE SEQUENCE</scope>
</reference>
<dbReference type="PROSITE" id="PS50110">
    <property type="entry name" value="RESPONSE_REGULATORY"/>
    <property type="match status" value="1"/>
</dbReference>
<name>A0A0W8G934_9ZZZZ</name>
<accession>A0A0W8G934</accession>
<dbReference type="Pfam" id="PF01584">
    <property type="entry name" value="CheW"/>
    <property type="match status" value="1"/>
</dbReference>
<dbReference type="SMART" id="SM00260">
    <property type="entry name" value="CheW"/>
    <property type="match status" value="1"/>
</dbReference>
<feature type="domain" description="CheW-like" evidence="2">
    <location>
        <begin position="14"/>
        <end position="164"/>
    </location>
</feature>
<dbReference type="InterPro" id="IPR036061">
    <property type="entry name" value="CheW-like_dom_sf"/>
</dbReference>
<gene>
    <name evidence="3" type="ORF">ASZ90_000494</name>
</gene>
<dbReference type="PROSITE" id="PS50851">
    <property type="entry name" value="CHEW"/>
    <property type="match status" value="1"/>
</dbReference>
<dbReference type="SMART" id="SM00448">
    <property type="entry name" value="REC"/>
    <property type="match status" value="1"/>
</dbReference>
<dbReference type="PANTHER" id="PTHR47233">
    <property type="entry name" value="CHEMOTAXIS PROTEIN CHEV"/>
    <property type="match status" value="1"/>
</dbReference>
<dbReference type="InterPro" id="IPR024181">
    <property type="entry name" value="Chemotax_regulator_CheV"/>
</dbReference>
<dbReference type="EMBL" id="LNQE01000062">
    <property type="protein sequence ID" value="KUG29606.1"/>
    <property type="molecule type" value="Genomic_DNA"/>
</dbReference>
<sequence>MSQTNILLESGTNEFEIIEFYIDEQAQGDEKPYRAYFGVNVAKVLEIIRLPTVTEMPHMPHPSVIGTFNLRSRVIPLIDLSLWLGKPMARNDTTKVIVAEFNKVVNAFMVSGVTRIHRKSWNDVEPPTGYTAQFAARNFTGVVKFEDRIVLLLDMEQIIWDLNPALAIRMDRTGRQDGVVDRTHYKTLVVDDSNSIRRLIVSYLEKDGFSVEQDINGQNAWNRLSEWKRLAAERGVPLSEYVDLVVTDLEMPAMDGHNLCKRIKDDPVLKSLPVILFSSLINHQLYHKGISVGADDQVTKPEIATLADRAKKLIEGDLEGIPKRILTD</sequence>
<dbReference type="SUPFAM" id="SSF50341">
    <property type="entry name" value="CheW-like"/>
    <property type="match status" value="1"/>
</dbReference>
<dbReference type="AlphaFoldDB" id="A0A0W8G934"/>
<protein>
    <submittedName>
        <fullName evidence="3">Chemotaxis protein chev</fullName>
    </submittedName>
</protein>
<comment type="caution">
    <text evidence="3">The sequence shown here is derived from an EMBL/GenBank/DDBJ whole genome shotgun (WGS) entry which is preliminary data.</text>
</comment>
<evidence type="ECO:0000313" key="3">
    <source>
        <dbReference type="EMBL" id="KUG29606.1"/>
    </source>
</evidence>
<dbReference type="GO" id="GO:0006935">
    <property type="term" value="P:chemotaxis"/>
    <property type="evidence" value="ECO:0007669"/>
    <property type="project" value="InterPro"/>
</dbReference>
<dbReference type="InterPro" id="IPR002545">
    <property type="entry name" value="CheW-lke_dom"/>
</dbReference>
<dbReference type="InterPro" id="IPR001789">
    <property type="entry name" value="Sig_transdc_resp-reg_receiver"/>
</dbReference>
<dbReference type="Gene3D" id="2.30.30.40">
    <property type="entry name" value="SH3 Domains"/>
    <property type="match status" value="1"/>
</dbReference>
<dbReference type="PANTHER" id="PTHR47233:SF3">
    <property type="entry name" value="CHEMOTAXIS PROTEIN CHEV"/>
    <property type="match status" value="1"/>
</dbReference>
<dbReference type="GO" id="GO:0000160">
    <property type="term" value="P:phosphorelay signal transduction system"/>
    <property type="evidence" value="ECO:0007669"/>
    <property type="project" value="InterPro"/>
</dbReference>